<name>A0A268NW06_SHOCL</name>
<accession>A0A268NW06</accession>
<sequence>MGLKQSIVIRSEYTNNARSAPGKGSRGASPGQYVMRYMAREDATEVLTPVKQVGGMELSHSRMGDEYDGAGFMRYIARSHATEQLKSKQDEDLQDADAYGSPLILKHKFKKIDKQSGRAFGTRGISLSHQELVDTSEAIQKAFDAGHSVQKIIVSFTEDYLRDTDVLDARFKHKGRGSYKGHIDQLKLRQAIIDGVDRMVKVGRFADPEWVGTIQLDTSHVHAHIALVDKKFSESRMRNDGADRGKINEREKKMFRKGVHFSLEDMKNLRSFHKQASLERQSVVAFVKDYAYSTLNENTPIQLLMAALPKDRRQWRYRTNRAAMKHPNALAKGIVESVFETEPEQSGYKDAMQAVHDYANESAVKNKLTREERQALVEEGRERIVERSVNGLYKTLKALSPSSLRVRTAMTDIQSSSDEELANALKAKSTDSGDFDAAAFMLRVRGYNKRQETHVESAQEHYEMATEYDMAKSQGFVDDTAHVMRLYYEEEQRYHMGLADKYRKFMAFHHLKDRKNVDVMRPAYKDLSRRFQAIQSDESETGVVLYEEREAYKRDLRAYTFQCFERGVATLKEWDAITDYDAESGSIETRFVLPIRPKAREENLNDAHFRRVKAWDVHHLGLDYYNHPDARIDSTNAKRFADAWQGRKQRADAARMYVAATGQTLPALDRSESDIASMESVVDKAVRDGLIETVTIDDLAPLHEDDARQLYTISADRSVDMTKQLRATLEHIEIIEQIEEEELE</sequence>
<dbReference type="Pfam" id="PF18555">
    <property type="entry name" value="MobL"/>
    <property type="match status" value="1"/>
</dbReference>
<evidence type="ECO:0000313" key="1">
    <source>
        <dbReference type="EMBL" id="PAE87717.1"/>
    </source>
</evidence>
<comment type="caution">
    <text evidence="1">The sequence shown here is derived from an EMBL/GenBank/DDBJ whole genome shotgun (WGS) entry which is preliminary data.</text>
</comment>
<dbReference type="EMBL" id="NPCC01000030">
    <property type="protein sequence ID" value="PAE87717.1"/>
    <property type="molecule type" value="Genomic_DNA"/>
</dbReference>
<evidence type="ECO:0008006" key="3">
    <source>
        <dbReference type="Google" id="ProtNLM"/>
    </source>
</evidence>
<dbReference type="InterPro" id="IPR041073">
    <property type="entry name" value="MobL"/>
</dbReference>
<dbReference type="AlphaFoldDB" id="A0A268NW06"/>
<protein>
    <recommendedName>
        <fullName evidence="3">Relaxase</fullName>
    </recommendedName>
</protein>
<dbReference type="Proteomes" id="UP000216207">
    <property type="component" value="Unassembled WGS sequence"/>
</dbReference>
<proteinExistence type="predicted"/>
<evidence type="ECO:0000313" key="2">
    <source>
        <dbReference type="Proteomes" id="UP000216207"/>
    </source>
</evidence>
<reference evidence="1 2" key="1">
    <citation type="submission" date="2017-07" db="EMBL/GenBank/DDBJ databases">
        <title>Isolation and whole genome analysis of endospore-forming bacteria from heroin.</title>
        <authorList>
            <person name="Kalinowski J."/>
            <person name="Ahrens B."/>
            <person name="Al-Dilaimi A."/>
            <person name="Winkler A."/>
            <person name="Wibberg D."/>
            <person name="Schleenbecker U."/>
            <person name="Ruckert C."/>
            <person name="Wolfel R."/>
            <person name="Grass G."/>
        </authorList>
    </citation>
    <scope>NUCLEOTIDE SEQUENCE [LARGE SCALE GENOMIC DNA]</scope>
    <source>
        <strain evidence="1 2">7539</strain>
    </source>
</reference>
<organism evidence="1 2">
    <name type="scientific">Shouchella clausii</name>
    <name type="common">Alkalihalobacillus clausii</name>
    <dbReference type="NCBI Taxonomy" id="79880"/>
    <lineage>
        <taxon>Bacteria</taxon>
        <taxon>Bacillati</taxon>
        <taxon>Bacillota</taxon>
        <taxon>Bacilli</taxon>
        <taxon>Bacillales</taxon>
        <taxon>Bacillaceae</taxon>
        <taxon>Shouchella</taxon>
    </lineage>
</organism>
<gene>
    <name evidence="1" type="ORF">CHH72_16910</name>
</gene>
<dbReference type="RefSeq" id="WP_095327045.1">
    <property type="nucleotide sequence ID" value="NZ_NPCC01000030.1"/>
</dbReference>